<dbReference type="AlphaFoldDB" id="A0A6J4M690"/>
<protein>
    <submittedName>
        <fullName evidence="1">ABC transporter, ATP-binding protein (Cluster 1, maltose/g3p/polyamine/iron) ABC transporter, ATP-binding protein (Cluster 10, nitrate/sulfonate/bicarbonate)</fullName>
    </submittedName>
</protein>
<dbReference type="EMBL" id="CADCTZ010000535">
    <property type="protein sequence ID" value="CAA9351174.1"/>
    <property type="molecule type" value="Genomic_DNA"/>
</dbReference>
<keyword evidence="1" id="KW-0067">ATP-binding</keyword>
<organism evidence="1">
    <name type="scientific">uncultured Microcoleus sp</name>
    <dbReference type="NCBI Taxonomy" id="259945"/>
    <lineage>
        <taxon>Bacteria</taxon>
        <taxon>Bacillati</taxon>
        <taxon>Cyanobacteriota</taxon>
        <taxon>Cyanophyceae</taxon>
        <taxon>Oscillatoriophycideae</taxon>
        <taxon>Oscillatoriales</taxon>
        <taxon>Microcoleaceae</taxon>
        <taxon>Microcoleus</taxon>
        <taxon>environmental samples</taxon>
    </lineage>
</organism>
<sequence>MAQVVLENIYKSFPLRQGEQ</sequence>
<gene>
    <name evidence="1" type="ORF">AVDCRST_MAG84-2875</name>
</gene>
<reference evidence="1" key="1">
    <citation type="submission" date="2020-02" db="EMBL/GenBank/DDBJ databases">
        <authorList>
            <person name="Meier V. D."/>
        </authorList>
    </citation>
    <scope>NUCLEOTIDE SEQUENCE</scope>
    <source>
        <strain evidence="1">AVDCRST_MAG84</strain>
    </source>
</reference>
<feature type="non-terminal residue" evidence="1">
    <location>
        <position position="20"/>
    </location>
</feature>
<proteinExistence type="predicted"/>
<dbReference type="GO" id="GO:0005524">
    <property type="term" value="F:ATP binding"/>
    <property type="evidence" value="ECO:0007669"/>
    <property type="project" value="UniProtKB-KW"/>
</dbReference>
<evidence type="ECO:0000313" key="1">
    <source>
        <dbReference type="EMBL" id="CAA9351174.1"/>
    </source>
</evidence>
<keyword evidence="1" id="KW-0547">Nucleotide-binding</keyword>
<accession>A0A6J4M690</accession>
<name>A0A6J4M690_9CYAN</name>